<dbReference type="AlphaFoldDB" id="A0A1I1L342"/>
<gene>
    <name evidence="2" type="ORF">SAMN05444422_11325</name>
</gene>
<reference evidence="3" key="1">
    <citation type="submission" date="2016-10" db="EMBL/GenBank/DDBJ databases">
        <authorList>
            <person name="Varghese N."/>
            <person name="Submissions S."/>
        </authorList>
    </citation>
    <scope>NUCLEOTIDE SEQUENCE [LARGE SCALE GENOMIC DNA]</scope>
    <source>
        <strain evidence="3">DSM 13078</strain>
    </source>
</reference>
<evidence type="ECO:0000313" key="3">
    <source>
        <dbReference type="Proteomes" id="UP000199161"/>
    </source>
</evidence>
<evidence type="ECO:0000313" key="2">
    <source>
        <dbReference type="EMBL" id="SFC64823.1"/>
    </source>
</evidence>
<name>A0A1I1L342_NATHA</name>
<keyword evidence="3" id="KW-1185">Reference proteome</keyword>
<evidence type="ECO:0000256" key="1">
    <source>
        <dbReference type="SAM" id="Phobius"/>
    </source>
</evidence>
<accession>A0A1I1L342</accession>
<dbReference type="RefSeq" id="WP_089789639.1">
    <property type="nucleotide sequence ID" value="NZ_FOKW01000013.1"/>
</dbReference>
<dbReference type="InterPro" id="IPR055707">
    <property type="entry name" value="DUF7283"/>
</dbReference>
<keyword evidence="1" id="KW-1133">Transmembrane helix</keyword>
<dbReference type="Pfam" id="PF23954">
    <property type="entry name" value="DUF7283"/>
    <property type="match status" value="1"/>
</dbReference>
<dbReference type="OrthoDB" id="157493at2157"/>
<protein>
    <submittedName>
        <fullName evidence="2">Uncharacterized protein</fullName>
    </submittedName>
</protein>
<dbReference type="EMBL" id="FOKW01000013">
    <property type="protein sequence ID" value="SFC64823.1"/>
    <property type="molecule type" value="Genomic_DNA"/>
</dbReference>
<sequence>MDLETPADAWYVWLAVSLVTLATAGIALGLPTGPPPDATAAANAIERAAGTADTSGYVTTTYEHDADAVRIDGKTIAMRNDHGTAHASIAYGQVVPVTGHERLENVTSGTPVTEEYATEIAAPGENGVDAFLTDVRAAHEDNAGEWRRADGELRTRAVRTMSAPDVSVTVETTDLPGQQTDELEFSYETNREVPLRLEAEGSLGGDVETYEILESRSGSVVLDLTDIGDRNTLQFPLTVRVGTSGDTLCDATVEIPQAGERVDVCDRGEGTLGTDVPVEDLGYVDRTSSIPEAYHVTLVST</sequence>
<organism evidence="2 3">
    <name type="scientific">Natronobacterium haloterrestre</name>
    <name type="common">Halobiforma haloterrestris</name>
    <dbReference type="NCBI Taxonomy" id="148448"/>
    <lineage>
        <taxon>Archaea</taxon>
        <taxon>Methanobacteriati</taxon>
        <taxon>Methanobacteriota</taxon>
        <taxon>Stenosarchaea group</taxon>
        <taxon>Halobacteria</taxon>
        <taxon>Halobacteriales</taxon>
        <taxon>Natrialbaceae</taxon>
        <taxon>Natronobacterium</taxon>
    </lineage>
</organism>
<proteinExistence type="predicted"/>
<feature type="transmembrane region" description="Helical" evidence="1">
    <location>
        <begin position="12"/>
        <end position="30"/>
    </location>
</feature>
<keyword evidence="1" id="KW-0812">Transmembrane</keyword>
<dbReference type="Proteomes" id="UP000199161">
    <property type="component" value="Unassembled WGS sequence"/>
</dbReference>
<keyword evidence="1" id="KW-0472">Membrane</keyword>